<dbReference type="PANTHER" id="PTHR30069:SF53">
    <property type="entry name" value="COLICIN I RECEPTOR-RELATED"/>
    <property type="match status" value="1"/>
</dbReference>
<evidence type="ECO:0000256" key="4">
    <source>
        <dbReference type="ARBA" id="ARBA00022692"/>
    </source>
</evidence>
<evidence type="ECO:0000256" key="12">
    <source>
        <dbReference type="SAM" id="SignalP"/>
    </source>
</evidence>
<dbReference type="Proteomes" id="UP000759103">
    <property type="component" value="Unassembled WGS sequence"/>
</dbReference>
<dbReference type="InterPro" id="IPR000531">
    <property type="entry name" value="Beta-barrel_TonB"/>
</dbReference>
<feature type="signal peptide" evidence="12">
    <location>
        <begin position="1"/>
        <end position="29"/>
    </location>
</feature>
<organism evidence="15 16">
    <name type="scientific">Sphingomonas citri</name>
    <dbReference type="NCBI Taxonomy" id="2862499"/>
    <lineage>
        <taxon>Bacteria</taxon>
        <taxon>Pseudomonadati</taxon>
        <taxon>Pseudomonadota</taxon>
        <taxon>Alphaproteobacteria</taxon>
        <taxon>Sphingomonadales</taxon>
        <taxon>Sphingomonadaceae</taxon>
        <taxon>Sphingomonas</taxon>
    </lineage>
</organism>
<feature type="chain" id="PRO_5045836812" evidence="12">
    <location>
        <begin position="30"/>
        <end position="682"/>
    </location>
</feature>
<evidence type="ECO:0000256" key="6">
    <source>
        <dbReference type="ARBA" id="ARBA00023065"/>
    </source>
</evidence>
<evidence type="ECO:0000313" key="15">
    <source>
        <dbReference type="EMBL" id="MBW6530709.1"/>
    </source>
</evidence>
<dbReference type="InterPro" id="IPR037066">
    <property type="entry name" value="Plug_dom_sf"/>
</dbReference>
<evidence type="ECO:0000259" key="13">
    <source>
        <dbReference type="Pfam" id="PF00593"/>
    </source>
</evidence>
<dbReference type="PROSITE" id="PS52016">
    <property type="entry name" value="TONB_DEPENDENT_REC_3"/>
    <property type="match status" value="1"/>
</dbReference>
<dbReference type="InterPro" id="IPR012910">
    <property type="entry name" value="Plug_dom"/>
</dbReference>
<feature type="domain" description="TonB-dependent receptor plug" evidence="14">
    <location>
        <begin position="55"/>
        <end position="163"/>
    </location>
</feature>
<keyword evidence="7 11" id="KW-0798">TonB box</keyword>
<reference evidence="15 16" key="1">
    <citation type="submission" date="2021-07" db="EMBL/GenBank/DDBJ databases">
        <title>Sphingomonas sp.</title>
        <authorList>
            <person name="Feng G."/>
            <person name="Li J."/>
            <person name="Pan M."/>
        </authorList>
    </citation>
    <scope>NUCLEOTIDE SEQUENCE [LARGE SCALE GENOMIC DNA]</scope>
    <source>
        <strain evidence="15 16">RRHST34</strain>
    </source>
</reference>
<evidence type="ECO:0000256" key="8">
    <source>
        <dbReference type="ARBA" id="ARBA00023136"/>
    </source>
</evidence>
<dbReference type="Pfam" id="PF00593">
    <property type="entry name" value="TonB_dep_Rec_b-barrel"/>
    <property type="match status" value="1"/>
</dbReference>
<evidence type="ECO:0000313" key="16">
    <source>
        <dbReference type="Proteomes" id="UP000759103"/>
    </source>
</evidence>
<dbReference type="PANTHER" id="PTHR30069">
    <property type="entry name" value="TONB-DEPENDENT OUTER MEMBRANE RECEPTOR"/>
    <property type="match status" value="1"/>
</dbReference>
<evidence type="ECO:0000259" key="14">
    <source>
        <dbReference type="Pfam" id="PF07715"/>
    </source>
</evidence>
<comment type="subcellular location">
    <subcellularLocation>
        <location evidence="1 10">Cell outer membrane</location>
        <topology evidence="1 10">Multi-pass membrane protein</topology>
    </subcellularLocation>
</comment>
<dbReference type="InterPro" id="IPR036942">
    <property type="entry name" value="Beta-barrel_TonB_sf"/>
</dbReference>
<evidence type="ECO:0000256" key="11">
    <source>
        <dbReference type="RuleBase" id="RU003357"/>
    </source>
</evidence>
<keyword evidence="15" id="KW-0675">Receptor</keyword>
<keyword evidence="4 10" id="KW-0812">Transmembrane</keyword>
<dbReference type="EMBL" id="JAHXZN010000001">
    <property type="protein sequence ID" value="MBW6530709.1"/>
    <property type="molecule type" value="Genomic_DNA"/>
</dbReference>
<evidence type="ECO:0000256" key="1">
    <source>
        <dbReference type="ARBA" id="ARBA00004571"/>
    </source>
</evidence>
<keyword evidence="3 10" id="KW-1134">Transmembrane beta strand</keyword>
<evidence type="ECO:0000256" key="5">
    <source>
        <dbReference type="ARBA" id="ARBA00022729"/>
    </source>
</evidence>
<protein>
    <submittedName>
        <fullName evidence="15">TonB-dependent receptor</fullName>
    </submittedName>
</protein>
<feature type="domain" description="TonB-dependent receptor-like beta-barrel" evidence="13">
    <location>
        <begin position="260"/>
        <end position="657"/>
    </location>
</feature>
<keyword evidence="16" id="KW-1185">Reference proteome</keyword>
<dbReference type="Gene3D" id="2.40.170.20">
    <property type="entry name" value="TonB-dependent receptor, beta-barrel domain"/>
    <property type="match status" value="1"/>
</dbReference>
<comment type="caution">
    <text evidence="15">The sequence shown here is derived from an EMBL/GenBank/DDBJ whole genome shotgun (WGS) entry which is preliminary data.</text>
</comment>
<sequence>MTALMLRRALALGAALAPIVAAAPATAQAVDYSALEAMIGEPVTTSVIGKPQRASEVAASVTIITADQIARSPARDLPGLLKGYAGVDVNRWTAGQSDVAVRGGVQTYNARLLVLVDGRQVYLDHYGLTDWNLLGVQLEEIQQIELVRGPAAALFGFNAASGVVNIITKRGGDSASARATAAAGDHGFSRLAGTAMLPLGGSVRARVSAGRLREDERRLPAGLLAPTPIVDVAADQVAGELSARWGTTEAVLGGGYASNEQIEYLPSQLLSNQHYRSSNVHAGLTHDTPWGGATLNGYVNWLDADYGEEGSDGVNRVSAPIENRLVAVKAAALYRLDTDDTLRVGGEYRNSRMRGPAQFARTIAYDVASLDAMLDLHPLDRVGVSAAARVDRLWLGQSGVIAQPVLDDPAAFDRAFTRLSFNAALVVRTSANGRLRLNGGRGYQLPSLVSFGFRLPLAVPTPVPIVITGSPRIRPVAVWSGELGYTHALGATRLEATAFYTRTNDAIASPGDGLEPHLDLFLTPAPVLAARFAAVGDYATYGTEWQASGRVAALDWRVNYTWTATDGDLAGTTLPIPYALAPRATTPRHKANAALGYDGGRWYASALARYTSATRQFAFSTLQQLRLYRVDDAVAFDARAGYRLSSAFELFVAGENLSLGDGAAGSPIPADRRVRGGLRVTL</sequence>
<name>A0ABS7BM79_9SPHN</name>
<evidence type="ECO:0000256" key="10">
    <source>
        <dbReference type="PROSITE-ProRule" id="PRU01360"/>
    </source>
</evidence>
<dbReference type="RefSeq" id="WP_219748016.1">
    <property type="nucleotide sequence ID" value="NZ_JAHXZN010000001.1"/>
</dbReference>
<keyword evidence="2 10" id="KW-0813">Transport</keyword>
<keyword evidence="8 10" id="KW-0472">Membrane</keyword>
<proteinExistence type="inferred from homology"/>
<keyword evidence="9 10" id="KW-0998">Cell outer membrane</keyword>
<comment type="similarity">
    <text evidence="10 11">Belongs to the TonB-dependent receptor family.</text>
</comment>
<dbReference type="InterPro" id="IPR039426">
    <property type="entry name" value="TonB-dep_rcpt-like"/>
</dbReference>
<dbReference type="Pfam" id="PF07715">
    <property type="entry name" value="Plug"/>
    <property type="match status" value="1"/>
</dbReference>
<evidence type="ECO:0000256" key="3">
    <source>
        <dbReference type="ARBA" id="ARBA00022452"/>
    </source>
</evidence>
<dbReference type="Gene3D" id="2.170.130.10">
    <property type="entry name" value="TonB-dependent receptor, plug domain"/>
    <property type="match status" value="1"/>
</dbReference>
<evidence type="ECO:0000256" key="2">
    <source>
        <dbReference type="ARBA" id="ARBA00022448"/>
    </source>
</evidence>
<keyword evidence="5 12" id="KW-0732">Signal</keyword>
<accession>A0ABS7BM79</accession>
<evidence type="ECO:0000256" key="9">
    <source>
        <dbReference type="ARBA" id="ARBA00023237"/>
    </source>
</evidence>
<evidence type="ECO:0000256" key="7">
    <source>
        <dbReference type="ARBA" id="ARBA00023077"/>
    </source>
</evidence>
<gene>
    <name evidence="15" type="ORF">KZ820_08165</name>
</gene>
<keyword evidence="6" id="KW-0406">Ion transport</keyword>
<dbReference type="SUPFAM" id="SSF56935">
    <property type="entry name" value="Porins"/>
    <property type="match status" value="1"/>
</dbReference>